<feature type="chain" id="PRO_5047027970" evidence="1">
    <location>
        <begin position="19"/>
        <end position="361"/>
    </location>
</feature>
<keyword evidence="4" id="KW-1185">Reference proteome</keyword>
<reference evidence="4" key="1">
    <citation type="journal article" date="2019" name="Int. J. Syst. Evol. Microbiol.">
        <title>The Global Catalogue of Microorganisms (GCM) 10K type strain sequencing project: providing services to taxonomists for standard genome sequencing and annotation.</title>
        <authorList>
            <consortium name="The Broad Institute Genomics Platform"/>
            <consortium name="The Broad Institute Genome Sequencing Center for Infectious Disease"/>
            <person name="Wu L."/>
            <person name="Ma J."/>
        </authorList>
    </citation>
    <scope>NUCLEOTIDE SEQUENCE [LARGE SCALE GENOMIC DNA]</scope>
    <source>
        <strain evidence="4">KCTC 42644</strain>
    </source>
</reference>
<dbReference type="EMBL" id="JBHRXV010000004">
    <property type="protein sequence ID" value="MFC3712310.1"/>
    <property type="molecule type" value="Genomic_DNA"/>
</dbReference>
<gene>
    <name evidence="3" type="ORF">ACFOMD_07000</name>
</gene>
<evidence type="ECO:0000259" key="2">
    <source>
        <dbReference type="PROSITE" id="PS51662"/>
    </source>
</evidence>
<evidence type="ECO:0000313" key="3">
    <source>
        <dbReference type="EMBL" id="MFC3712310.1"/>
    </source>
</evidence>
<comment type="caution">
    <text evidence="3">The sequence shown here is derived from an EMBL/GenBank/DDBJ whole genome shotgun (WGS) entry which is preliminary data.</text>
</comment>
<feature type="domain" description="BPP" evidence="2">
    <location>
        <begin position="25"/>
        <end position="359"/>
    </location>
</feature>
<dbReference type="RefSeq" id="WP_380858928.1">
    <property type="nucleotide sequence ID" value="NZ_JBHRXV010000004.1"/>
</dbReference>
<evidence type="ECO:0000313" key="4">
    <source>
        <dbReference type="Proteomes" id="UP001595615"/>
    </source>
</evidence>
<dbReference type="PROSITE" id="PS51257">
    <property type="entry name" value="PROKAR_LIPOPROTEIN"/>
    <property type="match status" value="1"/>
</dbReference>
<dbReference type="InterPro" id="IPR003431">
    <property type="entry name" value="B-propeller_Phytase"/>
</dbReference>
<accession>A0ABV7XA47</accession>
<feature type="signal peptide" evidence="1">
    <location>
        <begin position="1"/>
        <end position="18"/>
    </location>
</feature>
<dbReference type="Gene3D" id="2.120.10.30">
    <property type="entry name" value="TolB, C-terminal domain"/>
    <property type="match status" value="1"/>
</dbReference>
<name>A0ABV7XA47_9SPHN</name>
<dbReference type="PROSITE" id="PS51662">
    <property type="entry name" value="BP_PHYTASE"/>
    <property type="match status" value="1"/>
</dbReference>
<proteinExistence type="predicted"/>
<dbReference type="Pfam" id="PF02333">
    <property type="entry name" value="Phytase"/>
    <property type="match status" value="1"/>
</dbReference>
<evidence type="ECO:0000256" key="1">
    <source>
        <dbReference type="SAM" id="SignalP"/>
    </source>
</evidence>
<keyword evidence="1" id="KW-0732">Signal</keyword>
<organism evidence="3 4">
    <name type="scientific">Sphingoaurantiacus capsulatus</name>
    <dbReference type="NCBI Taxonomy" id="1771310"/>
    <lineage>
        <taxon>Bacteria</taxon>
        <taxon>Pseudomonadati</taxon>
        <taxon>Pseudomonadota</taxon>
        <taxon>Alphaproteobacteria</taxon>
        <taxon>Sphingomonadales</taxon>
        <taxon>Sphingosinicellaceae</taxon>
        <taxon>Sphingoaurantiacus</taxon>
    </lineage>
</organism>
<sequence>MISFRNCFVSVTTIASLAFLSGCAPKITGDPAVSVPAAAETTAVATANADAADDPAIWAPPAGGMLRFKGQELPGLIVGTDKKAGLYVYGVDGAQLQFLPEGLLNNVDLRDDFVVDGKPQLLIAASDRGARKGIALYLFDPASTDPANAVRPWGAIASDVVEPYGFCFGRRGDQVVAVLVAKDGEVRQYRITAENGQPKGVEERRFAIGSQSEGCVIDDRAGRLYVGEEMKGVWRYALDPAAGNDRLQVGTADGKQLVTDVEGVTLMRDGEVTHLVVSSQGDSAFAVWRVDGDTPVYRGRFRVEGAGAVDAVTGTDGLDGFSGPIGAYPEGLLAIQDDIDTGGTQNFKLVDWREVKRALGL</sequence>
<protein>
    <submittedName>
        <fullName evidence="3">Phytase</fullName>
    </submittedName>
</protein>
<dbReference type="InterPro" id="IPR011042">
    <property type="entry name" value="6-blade_b-propeller_TolB-like"/>
</dbReference>
<dbReference type="Proteomes" id="UP001595615">
    <property type="component" value="Unassembled WGS sequence"/>
</dbReference>
<dbReference type="SUPFAM" id="SSF50956">
    <property type="entry name" value="Thermostable phytase (3-phytase)"/>
    <property type="match status" value="1"/>
</dbReference>